<reference evidence="3 4" key="1">
    <citation type="submission" date="2016-07" db="EMBL/GenBank/DDBJ databases">
        <title>Pervasive Adenine N6-methylation of Active Genes in Fungi.</title>
        <authorList>
            <consortium name="DOE Joint Genome Institute"/>
            <person name="Mondo S.J."/>
            <person name="Dannebaum R.O."/>
            <person name="Kuo R.C."/>
            <person name="Labutti K."/>
            <person name="Haridas S."/>
            <person name="Kuo A."/>
            <person name="Salamov A."/>
            <person name="Ahrendt S.R."/>
            <person name="Lipzen A."/>
            <person name="Sullivan W."/>
            <person name="Andreopoulos W.B."/>
            <person name="Clum A."/>
            <person name="Lindquist E."/>
            <person name="Daum C."/>
            <person name="Ramamoorthy G.K."/>
            <person name="Gryganskyi A."/>
            <person name="Culley D."/>
            <person name="Magnuson J.K."/>
            <person name="James T.Y."/>
            <person name="O'Malley M.A."/>
            <person name="Stajich J.E."/>
            <person name="Spatafora J.W."/>
            <person name="Visel A."/>
            <person name="Grigoriev I.V."/>
        </authorList>
    </citation>
    <scope>NUCLEOTIDE SEQUENCE [LARGE SCALE GENOMIC DNA]</scope>
    <source>
        <strain evidence="3 4">NRRL 1336</strain>
    </source>
</reference>
<dbReference type="EMBL" id="MCGE01000002">
    <property type="protein sequence ID" value="ORZ24410.1"/>
    <property type="molecule type" value="Genomic_DNA"/>
</dbReference>
<dbReference type="AlphaFoldDB" id="A0A1X2IYP3"/>
<evidence type="ECO:0000313" key="3">
    <source>
        <dbReference type="EMBL" id="ORZ24410.1"/>
    </source>
</evidence>
<evidence type="ECO:0000256" key="1">
    <source>
        <dbReference type="SAM" id="MobiDB-lite"/>
    </source>
</evidence>
<evidence type="ECO:0000313" key="4">
    <source>
        <dbReference type="Proteomes" id="UP000193560"/>
    </source>
</evidence>
<feature type="compositionally biased region" description="Basic and acidic residues" evidence="1">
    <location>
        <begin position="1"/>
        <end position="27"/>
    </location>
</feature>
<organism evidence="3 4">
    <name type="scientific">Absidia repens</name>
    <dbReference type="NCBI Taxonomy" id="90262"/>
    <lineage>
        <taxon>Eukaryota</taxon>
        <taxon>Fungi</taxon>
        <taxon>Fungi incertae sedis</taxon>
        <taxon>Mucoromycota</taxon>
        <taxon>Mucoromycotina</taxon>
        <taxon>Mucoromycetes</taxon>
        <taxon>Mucorales</taxon>
        <taxon>Cunninghamellaceae</taxon>
        <taxon>Absidia</taxon>
    </lineage>
</organism>
<feature type="region of interest" description="Disordered" evidence="1">
    <location>
        <begin position="1"/>
        <end position="41"/>
    </location>
</feature>
<evidence type="ECO:0008006" key="5">
    <source>
        <dbReference type="Google" id="ProtNLM"/>
    </source>
</evidence>
<keyword evidence="4" id="KW-1185">Reference proteome</keyword>
<name>A0A1X2IYP3_9FUNG</name>
<proteinExistence type="predicted"/>
<keyword evidence="2" id="KW-0812">Transmembrane</keyword>
<comment type="caution">
    <text evidence="3">The sequence shown here is derived from an EMBL/GenBank/DDBJ whole genome shotgun (WGS) entry which is preliminary data.</text>
</comment>
<dbReference type="Proteomes" id="UP000193560">
    <property type="component" value="Unassembled WGS sequence"/>
</dbReference>
<sequence>MSSKSQELKKDINNTAESTKDTVEKASDTVQNGFDKATKSAQEEVVRLRRELDDLKANPKVKKAEAYLTSPASYGFYQGLLVGAGLVILYSKFIAPNNKLL</sequence>
<keyword evidence="2" id="KW-0472">Membrane</keyword>
<protein>
    <recommendedName>
        <fullName evidence="5">DUF883 domain-containing protein</fullName>
    </recommendedName>
</protein>
<evidence type="ECO:0000256" key="2">
    <source>
        <dbReference type="SAM" id="Phobius"/>
    </source>
</evidence>
<gene>
    <name evidence="3" type="ORF">BCR42DRAFT_402889</name>
</gene>
<feature type="transmembrane region" description="Helical" evidence="2">
    <location>
        <begin position="76"/>
        <end position="95"/>
    </location>
</feature>
<keyword evidence="2" id="KW-1133">Transmembrane helix</keyword>
<dbReference type="OrthoDB" id="2257429at2759"/>
<accession>A0A1X2IYP3</accession>